<dbReference type="Pfam" id="PF00348">
    <property type="entry name" value="polyprenyl_synt"/>
    <property type="match status" value="1"/>
</dbReference>
<dbReference type="GO" id="GO:0004161">
    <property type="term" value="F:dimethylallyltranstransferase activity"/>
    <property type="evidence" value="ECO:0007669"/>
    <property type="project" value="TreeGrafter"/>
</dbReference>
<evidence type="ECO:0000256" key="7">
    <source>
        <dbReference type="RuleBase" id="RU004466"/>
    </source>
</evidence>
<dbReference type="AlphaFoldDB" id="A0A1I8NJS9"/>
<comment type="pathway">
    <text evidence="5">Pheromone biosynthesis.</text>
</comment>
<protein>
    <recommendedName>
        <fullName evidence="6">Farnesyl pyrophosphate synthase</fullName>
    </recommendedName>
</protein>
<dbReference type="InterPro" id="IPR039702">
    <property type="entry name" value="FPS1-like"/>
</dbReference>
<dbReference type="VEuPathDB" id="VectorBase:MDOA016292"/>
<reference evidence="8" key="1">
    <citation type="submission" date="2020-05" db="UniProtKB">
        <authorList>
            <consortium name="EnsemblMetazoa"/>
        </authorList>
    </citation>
    <scope>IDENTIFICATION</scope>
    <source>
        <strain evidence="8">Aabys</strain>
    </source>
</reference>
<dbReference type="PROSITE" id="PS00723">
    <property type="entry name" value="POLYPRENYL_SYNTHASE_1"/>
    <property type="match status" value="1"/>
</dbReference>
<dbReference type="GO" id="GO:0042811">
    <property type="term" value="P:pheromone biosynthetic process"/>
    <property type="evidence" value="ECO:0007669"/>
    <property type="project" value="UniProtKB-ARBA"/>
</dbReference>
<keyword evidence="4" id="KW-0460">Magnesium</keyword>
<evidence type="ECO:0000256" key="4">
    <source>
        <dbReference type="ARBA" id="ARBA00022842"/>
    </source>
</evidence>
<evidence type="ECO:0000256" key="5">
    <source>
        <dbReference type="ARBA" id="ARBA00033740"/>
    </source>
</evidence>
<dbReference type="eggNOG" id="KOG0711">
    <property type="taxonomic scope" value="Eukaryota"/>
</dbReference>
<accession>A0A1I8NJS9</accession>
<evidence type="ECO:0000256" key="1">
    <source>
        <dbReference type="ARBA" id="ARBA00001946"/>
    </source>
</evidence>
<comment type="similarity">
    <text evidence="7">Belongs to the FPP/GGPP synthase family.</text>
</comment>
<dbReference type="STRING" id="7370.A0A1I8NJS9"/>
<proteinExistence type="inferred from homology"/>
<dbReference type="GO" id="GO:0045337">
    <property type="term" value="P:farnesyl diphosphate biosynthetic process"/>
    <property type="evidence" value="ECO:0007669"/>
    <property type="project" value="TreeGrafter"/>
</dbReference>
<dbReference type="InterPro" id="IPR008949">
    <property type="entry name" value="Isoprenoid_synthase_dom_sf"/>
</dbReference>
<keyword evidence="3" id="KW-0479">Metal-binding</keyword>
<dbReference type="OrthoDB" id="10257492at2759"/>
<dbReference type="GO" id="GO:0004337">
    <property type="term" value="F:(2E,6E)-farnesyl diphosphate synthase activity"/>
    <property type="evidence" value="ECO:0007669"/>
    <property type="project" value="TreeGrafter"/>
</dbReference>
<dbReference type="EnsemblMetazoa" id="MDOA016292-RA">
    <property type="protein sequence ID" value="MDOA016292-PA"/>
    <property type="gene ID" value="MDOA016292"/>
</dbReference>
<dbReference type="InterPro" id="IPR000092">
    <property type="entry name" value="Polyprenyl_synt"/>
</dbReference>
<sequence>MSCEEFRFILPEILEDLKNIIEGYGQPETFLWIKKAIEYNIQNANMKIAQLCIRTYEELIKSLNLKYSNIKYAYILAWCAEIFNVAILISDDVLDKGNMRRGLTSWPRLENVGILAITDAFILEQIVYALLKKYFSHLKCYTNLIELFREVSLRSACGKHLEFMYTRKSVEEFKRETYNMMAVNKGSYYNFYLPFTLSMNLAGFTDPQVLNQCMDIFSQIGLYFQIQNDYLDCFGTIENCGKIGTDIEDKKFSWLAVTCMELANEEHKQLMLECYGSKDPLKVQKVKDLYKALDLPRIYTAYEKESYEKTKTLIKQLSNGVPQDIFLDILNKIYRGVF</sequence>
<dbReference type="SFLD" id="SFLDS00005">
    <property type="entry name" value="Isoprenoid_Synthase_Type_I"/>
    <property type="match status" value="1"/>
</dbReference>
<comment type="cofactor">
    <cofactor evidence="1">
        <name>Mg(2+)</name>
        <dbReference type="ChEBI" id="CHEBI:18420"/>
    </cofactor>
</comment>
<dbReference type="SUPFAM" id="SSF48576">
    <property type="entry name" value="Terpenoid synthases"/>
    <property type="match status" value="1"/>
</dbReference>
<organism evidence="8">
    <name type="scientific">Musca domestica</name>
    <name type="common">House fly</name>
    <dbReference type="NCBI Taxonomy" id="7370"/>
    <lineage>
        <taxon>Eukaryota</taxon>
        <taxon>Metazoa</taxon>
        <taxon>Ecdysozoa</taxon>
        <taxon>Arthropoda</taxon>
        <taxon>Hexapoda</taxon>
        <taxon>Insecta</taxon>
        <taxon>Pterygota</taxon>
        <taxon>Neoptera</taxon>
        <taxon>Endopterygota</taxon>
        <taxon>Diptera</taxon>
        <taxon>Brachycera</taxon>
        <taxon>Muscomorpha</taxon>
        <taxon>Muscoidea</taxon>
        <taxon>Muscidae</taxon>
        <taxon>Musca</taxon>
    </lineage>
</organism>
<dbReference type="PANTHER" id="PTHR11525">
    <property type="entry name" value="FARNESYL-PYROPHOSPHATE SYNTHETASE"/>
    <property type="match status" value="1"/>
</dbReference>
<evidence type="ECO:0000313" key="8">
    <source>
        <dbReference type="EnsemblMetazoa" id="MDOA016292-PA"/>
    </source>
</evidence>
<keyword evidence="2 7" id="KW-0808">Transferase</keyword>
<dbReference type="Gene3D" id="1.10.600.10">
    <property type="entry name" value="Farnesyl Diphosphate Synthase"/>
    <property type="match status" value="1"/>
</dbReference>
<evidence type="ECO:0000256" key="6">
    <source>
        <dbReference type="ARBA" id="ARBA00034546"/>
    </source>
</evidence>
<evidence type="ECO:0000256" key="2">
    <source>
        <dbReference type="ARBA" id="ARBA00022679"/>
    </source>
</evidence>
<dbReference type="VEuPathDB" id="VectorBase:MDOMA2_018806"/>
<dbReference type="PANTHER" id="PTHR11525:SF0">
    <property type="entry name" value="FARNESYL PYROPHOSPHATE SYNTHASE"/>
    <property type="match status" value="1"/>
</dbReference>
<gene>
    <name evidence="8" type="primary">105261927</name>
</gene>
<evidence type="ECO:0000256" key="3">
    <source>
        <dbReference type="ARBA" id="ARBA00022723"/>
    </source>
</evidence>
<name>A0A1I8NJS9_MUSDO</name>
<dbReference type="InterPro" id="IPR033749">
    <property type="entry name" value="Polyprenyl_synt_CS"/>
</dbReference>
<dbReference type="GO" id="GO:0046872">
    <property type="term" value="F:metal ion binding"/>
    <property type="evidence" value="ECO:0007669"/>
    <property type="project" value="UniProtKB-KW"/>
</dbReference>
<dbReference type="GO" id="GO:0005737">
    <property type="term" value="C:cytoplasm"/>
    <property type="evidence" value="ECO:0007669"/>
    <property type="project" value="TreeGrafter"/>
</dbReference>